<dbReference type="InterPro" id="IPR022761">
    <property type="entry name" value="Fumarate_lyase_N"/>
</dbReference>
<dbReference type="Gene3D" id="1.10.275.10">
    <property type="entry name" value="Fumarase/aspartase (N-terminal domain)"/>
    <property type="match status" value="1"/>
</dbReference>
<comment type="pathway">
    <text evidence="2 13">Purine metabolism; AMP biosynthesis via de novo pathway; AMP from IMP: step 2/2.</text>
</comment>
<evidence type="ECO:0000256" key="1">
    <source>
        <dbReference type="ARBA" id="ARBA00004706"/>
    </source>
</evidence>
<dbReference type="InterPro" id="IPR047136">
    <property type="entry name" value="PurB_bact"/>
</dbReference>
<sequence>MSDAALTALSPIDGRYAGKAEALRPIFSEYGLVRARVRVEVEWLLALAAEAGITELAPFSDAAATRLRALADGFSVADAARVKEIERTTNHDVKAVEYFIKERLRDDAELGPALEFVHFACTSEDINNLSYALMLQAAYTRVIAPKTAEVMDTLRSMAHEHADLPMLSRTHGQTASPTTVGKEIANVVARLQRQVAVMHGVEFPGKINGAVGNYNAHVVAYPDVDWPALAQRFVESLGLDFNPYTTQIEPHDGIAELCDAQRRINTVLVDLCRDVWGYISLGYFKQAVKAGEVGSSTMPHKVNPIDFENAEGNFGVANALLAHFSEKLPISRWQRDLTDSTVLRALGTAFGHSLIALDALQRGLGKLSVNPERLAADLDAAWEVLAEPVQTVMRRHGLANPYEQLKALTRGQGITEASMRDFINGLDLPADAKARLLALTPASYTGHAASLARGV</sequence>
<dbReference type="InterPro" id="IPR000362">
    <property type="entry name" value="Fumarate_lyase_fam"/>
</dbReference>
<evidence type="ECO:0000256" key="12">
    <source>
        <dbReference type="NCBIfam" id="TIGR00928"/>
    </source>
</evidence>
<dbReference type="NCBIfam" id="TIGR00928">
    <property type="entry name" value="purB"/>
    <property type="match status" value="1"/>
</dbReference>
<dbReference type="RefSeq" id="WP_188662446.1">
    <property type="nucleotide sequence ID" value="NZ_BMKC01000001.1"/>
</dbReference>
<dbReference type="EMBL" id="BMKC01000001">
    <property type="protein sequence ID" value="GGA76537.1"/>
    <property type="molecule type" value="Genomic_DNA"/>
</dbReference>
<dbReference type="Gene3D" id="1.10.40.30">
    <property type="entry name" value="Fumarase/aspartase (C-terminal domain)"/>
    <property type="match status" value="1"/>
</dbReference>
<protein>
    <recommendedName>
        <fullName evidence="5 12">Adenylosuccinate lyase</fullName>
        <shortName evidence="13">ASL</shortName>
        <ecNumber evidence="4 12">4.3.2.2</ecNumber>
    </recommendedName>
    <alternativeName>
        <fullName evidence="10 13">Adenylosuccinase</fullName>
    </alternativeName>
</protein>
<dbReference type="InterPro" id="IPR024083">
    <property type="entry name" value="Fumarase/histidase_N"/>
</dbReference>
<dbReference type="GO" id="GO:0016829">
    <property type="term" value="F:lyase activity"/>
    <property type="evidence" value="ECO:0007669"/>
    <property type="project" value="UniProtKB-KW"/>
</dbReference>
<name>A0ABQ1HGD8_9GAMM</name>
<keyword evidence="17" id="KW-1185">Reference proteome</keyword>
<comment type="similarity">
    <text evidence="3 13">Belongs to the lyase 1 family. Adenylosuccinate lyase subfamily.</text>
</comment>
<evidence type="ECO:0000256" key="7">
    <source>
        <dbReference type="ARBA" id="ARBA00023239"/>
    </source>
</evidence>
<evidence type="ECO:0000256" key="8">
    <source>
        <dbReference type="ARBA" id="ARBA00024477"/>
    </source>
</evidence>
<dbReference type="Pfam" id="PF08328">
    <property type="entry name" value="ASL_C"/>
    <property type="match status" value="1"/>
</dbReference>
<accession>A0ABQ1HGD8</accession>
<dbReference type="Proteomes" id="UP000623419">
    <property type="component" value="Unassembled WGS sequence"/>
</dbReference>
<evidence type="ECO:0000256" key="11">
    <source>
        <dbReference type="ARBA" id="ARBA00049115"/>
    </source>
</evidence>
<comment type="function">
    <text evidence="9">Catalyzes two reactions in de novo purine nucleotide biosynthesis. Catalyzes the breakdown of 5-aminoimidazole- (N-succinylocarboxamide) ribotide (SAICAR or 2-[5-amino-1-(5-phospho-beta-D-ribosyl)imidazole-4-carboxamido]succinate) to 5-aminoimidazole-4-carboxamide ribotide (AICAR or 5-amino-1-(5-phospho-beta-D-ribosyl)imidazole-4-carboxamide) and fumarate, and of adenylosuccinate (ADS or N(6)-(1,2-dicarboxyethyl)-AMP) to adenosine monophosphate (AMP) and fumarate.</text>
</comment>
<evidence type="ECO:0000256" key="10">
    <source>
        <dbReference type="ARBA" id="ARBA00030717"/>
    </source>
</evidence>
<dbReference type="InterPro" id="IPR013539">
    <property type="entry name" value="PurB_C"/>
</dbReference>
<keyword evidence="6 13" id="KW-0658">Purine biosynthesis</keyword>
<dbReference type="Pfam" id="PF00206">
    <property type="entry name" value="Lyase_1"/>
    <property type="match status" value="1"/>
</dbReference>
<evidence type="ECO:0000313" key="17">
    <source>
        <dbReference type="Proteomes" id="UP000623419"/>
    </source>
</evidence>
<evidence type="ECO:0000259" key="14">
    <source>
        <dbReference type="Pfam" id="PF00206"/>
    </source>
</evidence>
<organism evidence="16 17">
    <name type="scientific">Arenimonas soli</name>
    <dbReference type="NCBI Taxonomy" id="2269504"/>
    <lineage>
        <taxon>Bacteria</taxon>
        <taxon>Pseudomonadati</taxon>
        <taxon>Pseudomonadota</taxon>
        <taxon>Gammaproteobacteria</taxon>
        <taxon>Lysobacterales</taxon>
        <taxon>Lysobacteraceae</taxon>
        <taxon>Arenimonas</taxon>
    </lineage>
</organism>
<evidence type="ECO:0000256" key="4">
    <source>
        <dbReference type="ARBA" id="ARBA00012339"/>
    </source>
</evidence>
<dbReference type="PANTHER" id="PTHR43411">
    <property type="entry name" value="ADENYLOSUCCINATE LYASE"/>
    <property type="match status" value="1"/>
</dbReference>
<dbReference type="InterPro" id="IPR008948">
    <property type="entry name" value="L-Aspartase-like"/>
</dbReference>
<dbReference type="EC" id="4.3.2.2" evidence="4 12"/>
<dbReference type="NCBIfam" id="NF006764">
    <property type="entry name" value="PRK09285.1"/>
    <property type="match status" value="1"/>
</dbReference>
<reference evidence="17" key="1">
    <citation type="journal article" date="2019" name="Int. J. Syst. Evol. Microbiol.">
        <title>The Global Catalogue of Microorganisms (GCM) 10K type strain sequencing project: providing services to taxonomists for standard genome sequencing and annotation.</title>
        <authorList>
            <consortium name="The Broad Institute Genomics Platform"/>
            <consortium name="The Broad Institute Genome Sequencing Center for Infectious Disease"/>
            <person name="Wu L."/>
            <person name="Ma J."/>
        </authorList>
    </citation>
    <scope>NUCLEOTIDE SEQUENCE [LARGE SCALE GENOMIC DNA]</scope>
    <source>
        <strain evidence="17">CGMCC 1.15905</strain>
    </source>
</reference>
<proteinExistence type="inferred from homology"/>
<evidence type="ECO:0000259" key="15">
    <source>
        <dbReference type="Pfam" id="PF08328"/>
    </source>
</evidence>
<evidence type="ECO:0000256" key="6">
    <source>
        <dbReference type="ARBA" id="ARBA00022755"/>
    </source>
</evidence>
<dbReference type="CDD" id="cd01598">
    <property type="entry name" value="PurB"/>
    <property type="match status" value="1"/>
</dbReference>
<dbReference type="Gene3D" id="1.20.200.10">
    <property type="entry name" value="Fumarase/aspartase (Central domain)"/>
    <property type="match status" value="1"/>
</dbReference>
<feature type="domain" description="Fumarate lyase N-terminal" evidence="14">
    <location>
        <begin position="14"/>
        <end position="312"/>
    </location>
</feature>
<comment type="catalytic activity">
    <reaction evidence="8">
        <text>(2S)-2-[5-amino-1-(5-phospho-beta-D-ribosyl)imidazole-4-carboxamido]succinate = 5-amino-1-(5-phospho-beta-D-ribosyl)imidazole-4-carboxamide + fumarate</text>
        <dbReference type="Rhea" id="RHEA:23920"/>
        <dbReference type="ChEBI" id="CHEBI:29806"/>
        <dbReference type="ChEBI" id="CHEBI:58443"/>
        <dbReference type="ChEBI" id="CHEBI:58475"/>
        <dbReference type="EC" id="4.3.2.2"/>
    </reaction>
    <physiologicalReaction direction="left-to-right" evidence="8">
        <dbReference type="Rhea" id="RHEA:23921"/>
    </physiologicalReaction>
</comment>
<evidence type="ECO:0000256" key="9">
    <source>
        <dbReference type="ARBA" id="ARBA00025012"/>
    </source>
</evidence>
<dbReference type="PRINTS" id="PR00149">
    <property type="entry name" value="FUMRATELYASE"/>
</dbReference>
<dbReference type="PROSITE" id="PS00163">
    <property type="entry name" value="FUMARATE_LYASES"/>
    <property type="match status" value="1"/>
</dbReference>
<evidence type="ECO:0000256" key="2">
    <source>
        <dbReference type="ARBA" id="ARBA00004734"/>
    </source>
</evidence>
<dbReference type="SUPFAM" id="SSF48557">
    <property type="entry name" value="L-aspartase-like"/>
    <property type="match status" value="1"/>
</dbReference>
<gene>
    <name evidence="16" type="primary">purB</name>
    <name evidence="16" type="ORF">GCM10011521_13470</name>
</gene>
<comment type="caution">
    <text evidence="16">The sequence shown here is derived from an EMBL/GenBank/DDBJ whole genome shotgun (WGS) entry which is preliminary data.</text>
</comment>
<evidence type="ECO:0000256" key="5">
    <source>
        <dbReference type="ARBA" id="ARBA00017058"/>
    </source>
</evidence>
<dbReference type="InterPro" id="IPR020557">
    <property type="entry name" value="Fumarate_lyase_CS"/>
</dbReference>
<comment type="pathway">
    <text evidence="1 13">Purine metabolism; IMP biosynthesis via de novo pathway; 5-amino-1-(5-phospho-D-ribosyl)imidazole-4-carboxamide from 5-amino-1-(5-phospho-D-ribosyl)imidazole-4-carboxylate: step 2/2.</text>
</comment>
<evidence type="ECO:0000256" key="13">
    <source>
        <dbReference type="RuleBase" id="RU361172"/>
    </source>
</evidence>
<evidence type="ECO:0000256" key="3">
    <source>
        <dbReference type="ARBA" id="ARBA00008273"/>
    </source>
</evidence>
<keyword evidence="7 13" id="KW-0456">Lyase</keyword>
<dbReference type="PANTHER" id="PTHR43411:SF1">
    <property type="entry name" value="ADENYLOSUCCINATE LYASE"/>
    <property type="match status" value="1"/>
</dbReference>
<feature type="domain" description="Adenylosuccinate lyase PurB C-terminal" evidence="15">
    <location>
        <begin position="331"/>
        <end position="445"/>
    </location>
</feature>
<evidence type="ECO:0000313" key="16">
    <source>
        <dbReference type="EMBL" id="GGA76537.1"/>
    </source>
</evidence>
<dbReference type="InterPro" id="IPR004769">
    <property type="entry name" value="Pur_lyase"/>
</dbReference>
<comment type="catalytic activity">
    <reaction evidence="11">
        <text>N(6)-(1,2-dicarboxyethyl)-AMP = fumarate + AMP</text>
        <dbReference type="Rhea" id="RHEA:16853"/>
        <dbReference type="ChEBI" id="CHEBI:29806"/>
        <dbReference type="ChEBI" id="CHEBI:57567"/>
        <dbReference type="ChEBI" id="CHEBI:456215"/>
        <dbReference type="EC" id="4.3.2.2"/>
    </reaction>
    <physiologicalReaction direction="left-to-right" evidence="11">
        <dbReference type="Rhea" id="RHEA:16854"/>
    </physiologicalReaction>
</comment>